<dbReference type="OrthoDB" id="3059664at2759"/>
<feature type="region of interest" description="Disordered" evidence="2">
    <location>
        <begin position="1"/>
        <end position="95"/>
    </location>
</feature>
<organism evidence="3 4">
    <name type="scientific">Galerina marginata (strain CBS 339.88)</name>
    <dbReference type="NCBI Taxonomy" id="685588"/>
    <lineage>
        <taxon>Eukaryota</taxon>
        <taxon>Fungi</taxon>
        <taxon>Dikarya</taxon>
        <taxon>Basidiomycota</taxon>
        <taxon>Agaricomycotina</taxon>
        <taxon>Agaricomycetes</taxon>
        <taxon>Agaricomycetidae</taxon>
        <taxon>Agaricales</taxon>
        <taxon>Agaricineae</taxon>
        <taxon>Strophariaceae</taxon>
        <taxon>Galerina</taxon>
    </lineage>
</organism>
<proteinExistence type="predicted"/>
<evidence type="ECO:0000256" key="2">
    <source>
        <dbReference type="SAM" id="MobiDB-lite"/>
    </source>
</evidence>
<sequence length="138" mass="14967">MSSDFRGASVGRGGAGPGGGRGGDIGSYNYSGTNHANSHNDNSLHHRVDGDNYASPVDKGDQYNGTISHSAVGGRGNSNQITNNDSSEQGDQKLSDREIEAIERLKQARAKVAAKKERERIKRLEDEVKQLERELEEE</sequence>
<keyword evidence="4" id="KW-1185">Reference proteome</keyword>
<feature type="coiled-coil region" evidence="1">
    <location>
        <begin position="102"/>
        <end position="138"/>
    </location>
</feature>
<dbReference type="AlphaFoldDB" id="A0A067T2Y6"/>
<reference evidence="4" key="1">
    <citation type="journal article" date="2014" name="Proc. Natl. Acad. Sci. U.S.A.">
        <title>Extensive sampling of basidiomycete genomes demonstrates inadequacy of the white-rot/brown-rot paradigm for wood decay fungi.</title>
        <authorList>
            <person name="Riley R."/>
            <person name="Salamov A.A."/>
            <person name="Brown D.W."/>
            <person name="Nagy L.G."/>
            <person name="Floudas D."/>
            <person name="Held B.W."/>
            <person name="Levasseur A."/>
            <person name="Lombard V."/>
            <person name="Morin E."/>
            <person name="Otillar R."/>
            <person name="Lindquist E.A."/>
            <person name="Sun H."/>
            <person name="LaButti K.M."/>
            <person name="Schmutz J."/>
            <person name="Jabbour D."/>
            <person name="Luo H."/>
            <person name="Baker S.E."/>
            <person name="Pisabarro A.G."/>
            <person name="Walton J.D."/>
            <person name="Blanchette R.A."/>
            <person name="Henrissat B."/>
            <person name="Martin F."/>
            <person name="Cullen D."/>
            <person name="Hibbett D.S."/>
            <person name="Grigoriev I.V."/>
        </authorList>
    </citation>
    <scope>NUCLEOTIDE SEQUENCE [LARGE SCALE GENOMIC DNA]</scope>
    <source>
        <strain evidence="4">CBS 339.88</strain>
    </source>
</reference>
<feature type="compositionally biased region" description="Polar residues" evidence="2">
    <location>
        <begin position="77"/>
        <end position="89"/>
    </location>
</feature>
<feature type="compositionally biased region" description="Polar residues" evidence="2">
    <location>
        <begin position="28"/>
        <end position="41"/>
    </location>
</feature>
<dbReference type="Proteomes" id="UP000027222">
    <property type="component" value="Unassembled WGS sequence"/>
</dbReference>
<dbReference type="EMBL" id="KL142386">
    <property type="protein sequence ID" value="KDR73383.1"/>
    <property type="molecule type" value="Genomic_DNA"/>
</dbReference>
<evidence type="ECO:0000313" key="4">
    <source>
        <dbReference type="Proteomes" id="UP000027222"/>
    </source>
</evidence>
<evidence type="ECO:0000256" key="1">
    <source>
        <dbReference type="SAM" id="Coils"/>
    </source>
</evidence>
<feature type="compositionally biased region" description="Gly residues" evidence="2">
    <location>
        <begin position="10"/>
        <end position="25"/>
    </location>
</feature>
<protein>
    <submittedName>
        <fullName evidence="3">Uncharacterized protein</fullName>
    </submittedName>
</protein>
<gene>
    <name evidence="3" type="ORF">GALMADRAFT_158439</name>
</gene>
<dbReference type="HOGENOM" id="CLU_1855403_0_0_1"/>
<keyword evidence="1" id="KW-0175">Coiled coil</keyword>
<evidence type="ECO:0000313" key="3">
    <source>
        <dbReference type="EMBL" id="KDR73383.1"/>
    </source>
</evidence>
<accession>A0A067T2Y6</accession>
<name>A0A067T2Y6_GALM3</name>